<dbReference type="PANTHER" id="PTHR46060:SF1">
    <property type="entry name" value="MARINER MOS1 TRANSPOSASE-LIKE PROTEIN"/>
    <property type="match status" value="1"/>
</dbReference>
<dbReference type="OrthoDB" id="10017160at2759"/>
<evidence type="ECO:0000313" key="1">
    <source>
        <dbReference type="EMBL" id="GFS89636.1"/>
    </source>
</evidence>
<dbReference type="EMBL" id="BMAW01053160">
    <property type="protein sequence ID" value="GFS89636.1"/>
    <property type="molecule type" value="Genomic_DNA"/>
</dbReference>
<sequence length="138" mass="16012">MFLRAKRCNCSEIFQQLSEVYGESAMSRQAIEKCSCRWVTRLLTEENKGKRFESVFAFLQRYQNDGNEFWNTTMTGDETLIHHFSPETKRSSIGGWKHSTSPTRTKCQTSICGKGDDDKVFFQSRCGAHRVHDEMCHN</sequence>
<accession>A0A8X6T973</accession>
<proteinExistence type="predicted"/>
<reference evidence="1" key="1">
    <citation type="submission" date="2020-08" db="EMBL/GenBank/DDBJ databases">
        <title>Multicomponent nature underlies the extraordinary mechanical properties of spider dragline silk.</title>
        <authorList>
            <person name="Kono N."/>
            <person name="Nakamura H."/>
            <person name="Mori M."/>
            <person name="Yoshida Y."/>
            <person name="Ohtoshi R."/>
            <person name="Malay A.D."/>
            <person name="Moran D.A.P."/>
            <person name="Tomita M."/>
            <person name="Numata K."/>
            <person name="Arakawa K."/>
        </authorList>
    </citation>
    <scope>NUCLEOTIDE SEQUENCE</scope>
</reference>
<dbReference type="PANTHER" id="PTHR46060">
    <property type="entry name" value="MARINER MOS1 TRANSPOSASE-LIKE PROTEIN"/>
    <property type="match status" value="1"/>
</dbReference>
<dbReference type="Gene3D" id="3.30.420.10">
    <property type="entry name" value="Ribonuclease H-like superfamily/Ribonuclease H"/>
    <property type="match status" value="1"/>
</dbReference>
<dbReference type="Proteomes" id="UP000887013">
    <property type="component" value="Unassembled WGS sequence"/>
</dbReference>
<dbReference type="InterPro" id="IPR036397">
    <property type="entry name" value="RNaseH_sf"/>
</dbReference>
<comment type="caution">
    <text evidence="1">The sequence shown here is derived from an EMBL/GenBank/DDBJ whole genome shotgun (WGS) entry which is preliminary data.</text>
</comment>
<gene>
    <name evidence="1" type="primary">X975_17500</name>
    <name evidence="1" type="ORF">NPIL_315721</name>
</gene>
<dbReference type="AlphaFoldDB" id="A0A8X6T973"/>
<keyword evidence="2" id="KW-1185">Reference proteome</keyword>
<evidence type="ECO:0000313" key="2">
    <source>
        <dbReference type="Proteomes" id="UP000887013"/>
    </source>
</evidence>
<name>A0A8X6T973_NEPPI</name>
<dbReference type="InterPro" id="IPR052709">
    <property type="entry name" value="Transposase-MT_Hybrid"/>
</dbReference>
<dbReference type="GO" id="GO:0003676">
    <property type="term" value="F:nucleic acid binding"/>
    <property type="evidence" value="ECO:0007669"/>
    <property type="project" value="InterPro"/>
</dbReference>
<protein>
    <submittedName>
        <fullName evidence="1">Mariner Mos1 transposase</fullName>
    </submittedName>
</protein>
<organism evidence="1 2">
    <name type="scientific">Nephila pilipes</name>
    <name type="common">Giant wood spider</name>
    <name type="synonym">Nephila maculata</name>
    <dbReference type="NCBI Taxonomy" id="299642"/>
    <lineage>
        <taxon>Eukaryota</taxon>
        <taxon>Metazoa</taxon>
        <taxon>Ecdysozoa</taxon>
        <taxon>Arthropoda</taxon>
        <taxon>Chelicerata</taxon>
        <taxon>Arachnida</taxon>
        <taxon>Araneae</taxon>
        <taxon>Araneomorphae</taxon>
        <taxon>Entelegynae</taxon>
        <taxon>Araneoidea</taxon>
        <taxon>Nephilidae</taxon>
        <taxon>Nephila</taxon>
    </lineage>
</organism>